<dbReference type="CDD" id="cd06583">
    <property type="entry name" value="PGRP"/>
    <property type="match status" value="1"/>
</dbReference>
<proteinExistence type="inferred from homology"/>
<dbReference type="SMART" id="SM00644">
    <property type="entry name" value="Ami_2"/>
    <property type="match status" value="1"/>
</dbReference>
<dbReference type="GO" id="GO:0008270">
    <property type="term" value="F:zinc ion binding"/>
    <property type="evidence" value="ECO:0007669"/>
    <property type="project" value="InterPro"/>
</dbReference>
<accession>A0A5B7TWH4</accession>
<organism evidence="5 6">
    <name type="scientific">Aureibaculum algae</name>
    <dbReference type="NCBI Taxonomy" id="2584122"/>
    <lineage>
        <taxon>Bacteria</taxon>
        <taxon>Pseudomonadati</taxon>
        <taxon>Bacteroidota</taxon>
        <taxon>Flavobacteriia</taxon>
        <taxon>Flavobacteriales</taxon>
        <taxon>Flavobacteriaceae</taxon>
        <taxon>Aureibaculum</taxon>
    </lineage>
</organism>
<keyword evidence="2" id="KW-0732">Signal</keyword>
<dbReference type="AlphaFoldDB" id="A0A5B7TWH4"/>
<dbReference type="EMBL" id="CP040749">
    <property type="protein sequence ID" value="QCX39631.1"/>
    <property type="molecule type" value="Genomic_DNA"/>
</dbReference>
<dbReference type="Pfam" id="PF18962">
    <property type="entry name" value="Por_Secre_tail"/>
    <property type="match status" value="1"/>
</dbReference>
<dbReference type="InterPro" id="IPR002502">
    <property type="entry name" value="Amidase_domain"/>
</dbReference>
<comment type="similarity">
    <text evidence="1">Belongs to the N-acetylmuramoyl-L-alanine amidase 2 family.</text>
</comment>
<feature type="domain" description="Peptidoglycan recognition protein family" evidence="4">
    <location>
        <begin position="161"/>
        <end position="303"/>
    </location>
</feature>
<dbReference type="InterPro" id="IPR026444">
    <property type="entry name" value="Secre_tail"/>
</dbReference>
<evidence type="ECO:0000256" key="2">
    <source>
        <dbReference type="ARBA" id="ARBA00022729"/>
    </source>
</evidence>
<dbReference type="GO" id="GO:0008745">
    <property type="term" value="F:N-acetylmuramoyl-L-alanine amidase activity"/>
    <property type="evidence" value="ECO:0007669"/>
    <property type="project" value="InterPro"/>
</dbReference>
<dbReference type="Gene3D" id="3.40.80.10">
    <property type="entry name" value="Peptidoglycan recognition protein-like"/>
    <property type="match status" value="1"/>
</dbReference>
<dbReference type="KEGG" id="fbe:FF125_14695"/>
<protein>
    <submittedName>
        <fullName evidence="5">T9SS type A sorting domain-containing protein</fullName>
    </submittedName>
</protein>
<dbReference type="Pfam" id="PF01510">
    <property type="entry name" value="Amidase_2"/>
    <property type="match status" value="1"/>
</dbReference>
<dbReference type="PANTHER" id="PTHR11022">
    <property type="entry name" value="PEPTIDOGLYCAN RECOGNITION PROTEIN"/>
    <property type="match status" value="1"/>
</dbReference>
<dbReference type="InterPro" id="IPR036505">
    <property type="entry name" value="Amidase/PGRP_sf"/>
</dbReference>
<dbReference type="Proteomes" id="UP000306229">
    <property type="component" value="Chromosome"/>
</dbReference>
<evidence type="ECO:0000259" key="4">
    <source>
        <dbReference type="SMART" id="SM00701"/>
    </source>
</evidence>
<evidence type="ECO:0000313" key="5">
    <source>
        <dbReference type="EMBL" id="QCX39631.1"/>
    </source>
</evidence>
<dbReference type="InterPro" id="IPR015510">
    <property type="entry name" value="PGRP"/>
</dbReference>
<dbReference type="OrthoDB" id="2812205at2"/>
<dbReference type="PANTHER" id="PTHR11022:SF41">
    <property type="entry name" value="PEPTIDOGLYCAN-RECOGNITION PROTEIN LC-RELATED"/>
    <property type="match status" value="1"/>
</dbReference>
<name>A0A5B7TWH4_9FLAO</name>
<dbReference type="GO" id="GO:0009253">
    <property type="term" value="P:peptidoglycan catabolic process"/>
    <property type="evidence" value="ECO:0007669"/>
    <property type="project" value="InterPro"/>
</dbReference>
<sequence length="432" mass="48215">MKKIVLLFYLFGFVLIAQESRTTLLKVEKQFQQTYVSDVLKVEQIPNNPFVAFSIRVSGNAISKAIEAVYYKDINNEWQLFPVDENNFEVNKYHAMAYLDVKSEQTQVKIILKELATLDDIKFNFYYPYETAFLETKAQKKSSNLNTVKTKTLASCNCAAPTVITRASWCPNNDCPPNSNPSSTDVKFLIVHHTAGANTSSDWAAVVRSIWNYHVNTNGWSDVGYNFLLDKEGNVYEGREDDTTGAHFSGHNSGTSGMSLMGTYTTVTPETAMINSLKSLLAWKACVKGIDPIATKYHASSGSYIQTISGHRDGGSTECPGQKVYDMLPTIRTEVDGILSGCVALGIDDELLNKVKVYPNPFLDKIAIETSFLDNEVLVIKCFDVTGRMVFEDDNATKKSKAEIDLSFLSSGVYWLQLNIDNKTARFKLIKT</sequence>
<dbReference type="SUPFAM" id="SSF55846">
    <property type="entry name" value="N-acetylmuramoyl-L-alanine amidase-like"/>
    <property type="match status" value="1"/>
</dbReference>
<feature type="domain" description="N-acetylmuramoyl-L-alanine amidase" evidence="3">
    <location>
        <begin position="174"/>
        <end position="321"/>
    </location>
</feature>
<reference evidence="5 6" key="1">
    <citation type="submission" date="2019-05" db="EMBL/GenBank/DDBJ databases">
        <title>Algicella ahnfeltiae gen. nov., sp. nov., a novel marine bacterium of the family Flavobacteriaceae isolated from a red alga.</title>
        <authorList>
            <person name="Nedashkovskaya O.I."/>
            <person name="Kukhlevskiy A.D."/>
            <person name="Kim S.-G."/>
            <person name="Zhukova N.V."/>
            <person name="Mikhailov V.V."/>
        </authorList>
    </citation>
    <scope>NUCLEOTIDE SEQUENCE [LARGE SCALE GENOMIC DNA]</scope>
    <source>
        <strain evidence="5 6">10Alg115</strain>
    </source>
</reference>
<dbReference type="SMART" id="SM00701">
    <property type="entry name" value="PGRP"/>
    <property type="match status" value="1"/>
</dbReference>
<dbReference type="NCBIfam" id="TIGR04183">
    <property type="entry name" value="Por_Secre_tail"/>
    <property type="match status" value="1"/>
</dbReference>
<evidence type="ECO:0000259" key="3">
    <source>
        <dbReference type="SMART" id="SM00644"/>
    </source>
</evidence>
<gene>
    <name evidence="5" type="ORF">FF125_14695</name>
</gene>
<evidence type="ECO:0000313" key="6">
    <source>
        <dbReference type="Proteomes" id="UP000306229"/>
    </source>
</evidence>
<evidence type="ECO:0000256" key="1">
    <source>
        <dbReference type="ARBA" id="ARBA00007553"/>
    </source>
</evidence>
<keyword evidence="6" id="KW-1185">Reference proteome</keyword>
<dbReference type="InterPro" id="IPR006619">
    <property type="entry name" value="PGRP_domain_met/bac"/>
</dbReference>
<dbReference type="RefSeq" id="WP_138950476.1">
    <property type="nucleotide sequence ID" value="NZ_CP040749.1"/>
</dbReference>